<name>A0AAU8LQQ2_9BACT</name>
<sequence length="43" mass="4746">MKRNTSRKTDCKIISARKTGRKGKIFPVAIRSDIKAGIAMAII</sequence>
<accession>A0AAU8LQQ2</accession>
<dbReference type="AlphaFoldDB" id="A0AAU8LQQ2"/>
<reference evidence="1" key="2">
    <citation type="submission" date="2024-06" db="EMBL/GenBank/DDBJ databases">
        <authorList>
            <person name="Plum-Jensen L.E."/>
            <person name="Schramm A."/>
            <person name="Marshall I.P.G."/>
        </authorList>
    </citation>
    <scope>NUCLEOTIDE SEQUENCE</scope>
    <source>
        <strain evidence="1">Rat1</strain>
    </source>
</reference>
<organism evidence="1">
    <name type="scientific">Candidatus Electrothrix aestuarii</name>
    <dbReference type="NCBI Taxonomy" id="3062594"/>
    <lineage>
        <taxon>Bacteria</taxon>
        <taxon>Pseudomonadati</taxon>
        <taxon>Thermodesulfobacteriota</taxon>
        <taxon>Desulfobulbia</taxon>
        <taxon>Desulfobulbales</taxon>
        <taxon>Desulfobulbaceae</taxon>
        <taxon>Candidatus Electrothrix</taxon>
    </lineage>
</organism>
<reference evidence="1" key="1">
    <citation type="journal article" date="2024" name="Syst. Appl. Microbiol.">
        <title>First single-strain enrichments of Electrothrix cable bacteria, description of E. aestuarii sp. nov. and E. rattekaaiensis sp. nov., and proposal of a cable bacteria taxonomy following the rules of the SeqCode.</title>
        <authorList>
            <person name="Plum-Jensen L.E."/>
            <person name="Schramm A."/>
            <person name="Marshall I.P.G."/>
        </authorList>
    </citation>
    <scope>NUCLEOTIDE SEQUENCE</scope>
    <source>
        <strain evidence="1">Rat1</strain>
    </source>
</reference>
<evidence type="ECO:0000313" key="1">
    <source>
        <dbReference type="EMBL" id="XCN71427.1"/>
    </source>
</evidence>
<dbReference type="KEGG" id="eaj:Q3M24_14015"/>
<gene>
    <name evidence="1" type="ORF">Q3M24_14015</name>
</gene>
<proteinExistence type="predicted"/>
<protein>
    <submittedName>
        <fullName evidence="1">Uncharacterized protein</fullName>
    </submittedName>
</protein>
<dbReference type="EMBL" id="CP159373">
    <property type="protein sequence ID" value="XCN71427.1"/>
    <property type="molecule type" value="Genomic_DNA"/>
</dbReference>